<reference evidence="1 2" key="1">
    <citation type="journal article" date="2019" name="Nat. Ecol. Evol.">
        <title>Megaphylogeny resolves global patterns of mushroom evolution.</title>
        <authorList>
            <person name="Varga T."/>
            <person name="Krizsan K."/>
            <person name="Foldi C."/>
            <person name="Dima B."/>
            <person name="Sanchez-Garcia M."/>
            <person name="Sanchez-Ramirez S."/>
            <person name="Szollosi G.J."/>
            <person name="Szarkandi J.G."/>
            <person name="Papp V."/>
            <person name="Albert L."/>
            <person name="Andreopoulos W."/>
            <person name="Angelini C."/>
            <person name="Antonin V."/>
            <person name="Barry K.W."/>
            <person name="Bougher N.L."/>
            <person name="Buchanan P."/>
            <person name="Buyck B."/>
            <person name="Bense V."/>
            <person name="Catcheside P."/>
            <person name="Chovatia M."/>
            <person name="Cooper J."/>
            <person name="Damon W."/>
            <person name="Desjardin D."/>
            <person name="Finy P."/>
            <person name="Geml J."/>
            <person name="Haridas S."/>
            <person name="Hughes K."/>
            <person name="Justo A."/>
            <person name="Karasinski D."/>
            <person name="Kautmanova I."/>
            <person name="Kiss B."/>
            <person name="Kocsube S."/>
            <person name="Kotiranta H."/>
            <person name="LaButti K.M."/>
            <person name="Lechner B.E."/>
            <person name="Liimatainen K."/>
            <person name="Lipzen A."/>
            <person name="Lukacs Z."/>
            <person name="Mihaltcheva S."/>
            <person name="Morgado L.N."/>
            <person name="Niskanen T."/>
            <person name="Noordeloos M.E."/>
            <person name="Ohm R.A."/>
            <person name="Ortiz-Santana B."/>
            <person name="Ovrebo C."/>
            <person name="Racz N."/>
            <person name="Riley R."/>
            <person name="Savchenko A."/>
            <person name="Shiryaev A."/>
            <person name="Soop K."/>
            <person name="Spirin V."/>
            <person name="Szebenyi C."/>
            <person name="Tomsovsky M."/>
            <person name="Tulloss R.E."/>
            <person name="Uehling J."/>
            <person name="Grigoriev I.V."/>
            <person name="Vagvolgyi C."/>
            <person name="Papp T."/>
            <person name="Martin F.M."/>
            <person name="Miettinen O."/>
            <person name="Hibbett D.S."/>
            <person name="Nagy L.G."/>
        </authorList>
    </citation>
    <scope>NUCLEOTIDE SEQUENCE [LARGE SCALE GENOMIC DNA]</scope>
    <source>
        <strain evidence="1 2">OMC1185</strain>
    </source>
</reference>
<keyword evidence="2" id="KW-1185">Reference proteome</keyword>
<accession>A0A5C3MKX0</accession>
<dbReference type="EMBL" id="ML213535">
    <property type="protein sequence ID" value="TFK45930.1"/>
    <property type="molecule type" value="Genomic_DNA"/>
</dbReference>
<name>A0A5C3MKX0_9AGAM</name>
<evidence type="ECO:0000313" key="2">
    <source>
        <dbReference type="Proteomes" id="UP000305948"/>
    </source>
</evidence>
<dbReference type="Proteomes" id="UP000305948">
    <property type="component" value="Unassembled WGS sequence"/>
</dbReference>
<protein>
    <submittedName>
        <fullName evidence="1">Uncharacterized protein</fullName>
    </submittedName>
</protein>
<evidence type="ECO:0000313" key="1">
    <source>
        <dbReference type="EMBL" id="TFK45930.1"/>
    </source>
</evidence>
<proteinExistence type="predicted"/>
<organism evidence="1 2">
    <name type="scientific">Heliocybe sulcata</name>
    <dbReference type="NCBI Taxonomy" id="5364"/>
    <lineage>
        <taxon>Eukaryota</taxon>
        <taxon>Fungi</taxon>
        <taxon>Dikarya</taxon>
        <taxon>Basidiomycota</taxon>
        <taxon>Agaricomycotina</taxon>
        <taxon>Agaricomycetes</taxon>
        <taxon>Gloeophyllales</taxon>
        <taxon>Gloeophyllaceae</taxon>
        <taxon>Heliocybe</taxon>
    </lineage>
</organism>
<dbReference type="AlphaFoldDB" id="A0A5C3MKX0"/>
<gene>
    <name evidence="1" type="ORF">OE88DRAFT_1075322</name>
</gene>
<sequence>MSDQDVAVVTTLWVRVGSAFSLQLSSDGAFSGETTIRTSLRASAVTSETFNMTVADAESYGVISDWQRRVWCVRPLTKF</sequence>